<evidence type="ECO:0000313" key="2">
    <source>
        <dbReference type="EnsemblPlants" id="TuG1812G0600001449.01.T01.cds268673"/>
    </source>
</evidence>
<dbReference type="InterPro" id="IPR016197">
    <property type="entry name" value="Chromo-like_dom_sf"/>
</dbReference>
<dbReference type="AlphaFoldDB" id="A0A8R7UU67"/>
<reference evidence="3" key="1">
    <citation type="journal article" date="2013" name="Nature">
        <title>Draft genome of the wheat A-genome progenitor Triticum urartu.</title>
        <authorList>
            <person name="Ling H.Q."/>
            <person name="Zhao S."/>
            <person name="Liu D."/>
            <person name="Wang J."/>
            <person name="Sun H."/>
            <person name="Zhang C."/>
            <person name="Fan H."/>
            <person name="Li D."/>
            <person name="Dong L."/>
            <person name="Tao Y."/>
            <person name="Gao C."/>
            <person name="Wu H."/>
            <person name="Li Y."/>
            <person name="Cui Y."/>
            <person name="Guo X."/>
            <person name="Zheng S."/>
            <person name="Wang B."/>
            <person name="Yu K."/>
            <person name="Liang Q."/>
            <person name="Yang W."/>
            <person name="Lou X."/>
            <person name="Chen J."/>
            <person name="Feng M."/>
            <person name="Jian J."/>
            <person name="Zhang X."/>
            <person name="Luo G."/>
            <person name="Jiang Y."/>
            <person name="Liu J."/>
            <person name="Wang Z."/>
            <person name="Sha Y."/>
            <person name="Zhang B."/>
            <person name="Wu H."/>
            <person name="Tang D."/>
            <person name="Shen Q."/>
            <person name="Xue P."/>
            <person name="Zou S."/>
            <person name="Wang X."/>
            <person name="Liu X."/>
            <person name="Wang F."/>
            <person name="Yang Y."/>
            <person name="An X."/>
            <person name="Dong Z."/>
            <person name="Zhang K."/>
            <person name="Zhang X."/>
            <person name="Luo M.C."/>
            <person name="Dvorak J."/>
            <person name="Tong Y."/>
            <person name="Wang J."/>
            <person name="Yang H."/>
            <person name="Li Z."/>
            <person name="Wang D."/>
            <person name="Zhang A."/>
            <person name="Wang J."/>
        </authorList>
    </citation>
    <scope>NUCLEOTIDE SEQUENCE</scope>
    <source>
        <strain evidence="3">cv. G1812</strain>
    </source>
</reference>
<accession>A0A8R7UU67</accession>
<evidence type="ECO:0000259" key="1">
    <source>
        <dbReference type="Pfam" id="PF24626"/>
    </source>
</evidence>
<keyword evidence="3" id="KW-1185">Reference proteome</keyword>
<evidence type="ECO:0000313" key="3">
    <source>
        <dbReference type="Proteomes" id="UP000015106"/>
    </source>
</evidence>
<reference evidence="2" key="2">
    <citation type="submission" date="2018-03" db="EMBL/GenBank/DDBJ databases">
        <title>The Triticum urartu genome reveals the dynamic nature of wheat genome evolution.</title>
        <authorList>
            <person name="Ling H."/>
            <person name="Ma B."/>
            <person name="Shi X."/>
            <person name="Liu H."/>
            <person name="Dong L."/>
            <person name="Sun H."/>
            <person name="Cao Y."/>
            <person name="Gao Q."/>
            <person name="Zheng S."/>
            <person name="Li Y."/>
            <person name="Yu Y."/>
            <person name="Du H."/>
            <person name="Qi M."/>
            <person name="Li Y."/>
            <person name="Yu H."/>
            <person name="Cui Y."/>
            <person name="Wang N."/>
            <person name="Chen C."/>
            <person name="Wu H."/>
            <person name="Zhao Y."/>
            <person name="Zhang J."/>
            <person name="Li Y."/>
            <person name="Zhou W."/>
            <person name="Zhang B."/>
            <person name="Hu W."/>
            <person name="Eijk M."/>
            <person name="Tang J."/>
            <person name="Witsenboer H."/>
            <person name="Zhao S."/>
            <person name="Li Z."/>
            <person name="Zhang A."/>
            <person name="Wang D."/>
            <person name="Liang C."/>
        </authorList>
    </citation>
    <scope>NUCLEOTIDE SEQUENCE [LARGE SCALE GENOMIC DNA]</scope>
    <source>
        <strain evidence="2">cv. G1812</strain>
    </source>
</reference>
<dbReference type="SUPFAM" id="SSF54160">
    <property type="entry name" value="Chromo domain-like"/>
    <property type="match status" value="1"/>
</dbReference>
<name>A0A8R7UU67_TRIUA</name>
<dbReference type="Gramene" id="TuG1812G0600001449.01.T01">
    <property type="protein sequence ID" value="TuG1812G0600001449.01.T01.cds268673"/>
    <property type="gene ID" value="TuG1812G0600001449.01"/>
</dbReference>
<proteinExistence type="predicted"/>
<dbReference type="PANTHER" id="PTHR46148:SF52">
    <property type="entry name" value="OS04G0603800 PROTEIN"/>
    <property type="match status" value="1"/>
</dbReference>
<dbReference type="PANTHER" id="PTHR46148">
    <property type="entry name" value="CHROMO DOMAIN-CONTAINING PROTEIN"/>
    <property type="match status" value="1"/>
</dbReference>
<dbReference type="EnsemblPlants" id="TuG1812G0600001449.01.T01">
    <property type="protein sequence ID" value="TuG1812G0600001449.01.T01.cds268673"/>
    <property type="gene ID" value="TuG1812G0600001449.01"/>
</dbReference>
<dbReference type="Proteomes" id="UP000015106">
    <property type="component" value="Chromosome 6"/>
</dbReference>
<dbReference type="InterPro" id="IPR056924">
    <property type="entry name" value="SH3_Tf2-1"/>
</dbReference>
<feature type="domain" description="Tf2-1-like SH3-like" evidence="1">
    <location>
        <begin position="29"/>
        <end position="63"/>
    </location>
</feature>
<sequence>YGLPTNATLQNGCLRNPPSHEAHNKVLLPLSYIEKIGRVAYKLQLPVNVGIHHVFHVSQLKKHLGSHAIPSPDLPLVGTDGKIKTKPLDVLETRSLPWNGVLVTQWLVEWENLKPEDATWDDANFMKQVFPAFFANTIKSWFPDRNT</sequence>
<organism evidence="2 3">
    <name type="scientific">Triticum urartu</name>
    <name type="common">Red wild einkorn</name>
    <name type="synonym">Crithodium urartu</name>
    <dbReference type="NCBI Taxonomy" id="4572"/>
    <lineage>
        <taxon>Eukaryota</taxon>
        <taxon>Viridiplantae</taxon>
        <taxon>Streptophyta</taxon>
        <taxon>Embryophyta</taxon>
        <taxon>Tracheophyta</taxon>
        <taxon>Spermatophyta</taxon>
        <taxon>Magnoliopsida</taxon>
        <taxon>Liliopsida</taxon>
        <taxon>Poales</taxon>
        <taxon>Poaceae</taxon>
        <taxon>BOP clade</taxon>
        <taxon>Pooideae</taxon>
        <taxon>Triticodae</taxon>
        <taxon>Triticeae</taxon>
        <taxon>Triticinae</taxon>
        <taxon>Triticum</taxon>
    </lineage>
</organism>
<dbReference type="Pfam" id="PF24626">
    <property type="entry name" value="SH3_Tf2-1"/>
    <property type="match status" value="1"/>
</dbReference>
<protein>
    <recommendedName>
        <fullName evidence="1">Tf2-1-like SH3-like domain-containing protein</fullName>
    </recommendedName>
</protein>
<reference evidence="2" key="3">
    <citation type="submission" date="2022-06" db="UniProtKB">
        <authorList>
            <consortium name="EnsemblPlants"/>
        </authorList>
    </citation>
    <scope>IDENTIFICATION</scope>
</reference>